<evidence type="ECO:0000256" key="1">
    <source>
        <dbReference type="SAM" id="MobiDB-lite"/>
    </source>
</evidence>
<accession>A0ABU2DT64</accession>
<protein>
    <submittedName>
        <fullName evidence="3">Alpha/beta hydrolase</fullName>
    </submittedName>
</protein>
<dbReference type="PANTHER" id="PTHR43433:SF5">
    <property type="entry name" value="AB HYDROLASE-1 DOMAIN-CONTAINING PROTEIN"/>
    <property type="match status" value="1"/>
</dbReference>
<name>A0ABU2DT64_9MICC</name>
<dbReference type="GO" id="GO:0016787">
    <property type="term" value="F:hydrolase activity"/>
    <property type="evidence" value="ECO:0007669"/>
    <property type="project" value="UniProtKB-KW"/>
</dbReference>
<dbReference type="EMBL" id="JAVKGR010000010">
    <property type="protein sequence ID" value="MDR8019702.1"/>
    <property type="molecule type" value="Genomic_DNA"/>
</dbReference>
<sequence>MFQVTGAQLHVRSTGDGPPVIQLHGLTSRASRERAAGLDMTVALTGVRTLHIDARAHGESTGRPNPEDYVWPQLAEDLLQVLDVVAPGERVTAAGPSMGAATLLYAALEDPGRFSSLTLLVPPTAWETRAGQAKNYLRSAGMVETLGVAAFARLGRLAPPPPAQADRTKETMPSVSRELLPSVFRGAAQTDLPDPQRLAQLDLPCQILAWTDDAAHPLSTADELHRLLPHSTLGIAETPEQLRAWPELAAEFMAEHGGLTNEGIRPAGDSAPAPRQEQI</sequence>
<dbReference type="SUPFAM" id="SSF53474">
    <property type="entry name" value="alpha/beta-Hydrolases"/>
    <property type="match status" value="1"/>
</dbReference>
<evidence type="ECO:0000313" key="4">
    <source>
        <dbReference type="Proteomes" id="UP001251870"/>
    </source>
</evidence>
<organism evidence="3 4">
    <name type="scientific">Nesterenkonia aerolata</name>
    <dbReference type="NCBI Taxonomy" id="3074079"/>
    <lineage>
        <taxon>Bacteria</taxon>
        <taxon>Bacillati</taxon>
        <taxon>Actinomycetota</taxon>
        <taxon>Actinomycetes</taxon>
        <taxon>Micrococcales</taxon>
        <taxon>Micrococcaceae</taxon>
        <taxon>Nesterenkonia</taxon>
    </lineage>
</organism>
<keyword evidence="3" id="KW-0378">Hydrolase</keyword>
<feature type="domain" description="AB hydrolase-1" evidence="2">
    <location>
        <begin position="18"/>
        <end position="135"/>
    </location>
</feature>
<proteinExistence type="predicted"/>
<dbReference type="InterPro" id="IPR050471">
    <property type="entry name" value="AB_hydrolase"/>
</dbReference>
<keyword evidence="4" id="KW-1185">Reference proteome</keyword>
<dbReference type="Pfam" id="PF00561">
    <property type="entry name" value="Abhydrolase_1"/>
    <property type="match status" value="1"/>
</dbReference>
<dbReference type="InterPro" id="IPR029058">
    <property type="entry name" value="AB_hydrolase_fold"/>
</dbReference>
<dbReference type="InterPro" id="IPR000073">
    <property type="entry name" value="AB_hydrolase_1"/>
</dbReference>
<evidence type="ECO:0000313" key="3">
    <source>
        <dbReference type="EMBL" id="MDR8019702.1"/>
    </source>
</evidence>
<dbReference type="PANTHER" id="PTHR43433">
    <property type="entry name" value="HYDROLASE, ALPHA/BETA FOLD FAMILY PROTEIN"/>
    <property type="match status" value="1"/>
</dbReference>
<dbReference type="RefSeq" id="WP_310548746.1">
    <property type="nucleotide sequence ID" value="NZ_JAVKGR010000010.1"/>
</dbReference>
<dbReference type="Gene3D" id="3.40.50.1820">
    <property type="entry name" value="alpha/beta hydrolase"/>
    <property type="match status" value="1"/>
</dbReference>
<dbReference type="Proteomes" id="UP001251870">
    <property type="component" value="Unassembled WGS sequence"/>
</dbReference>
<comment type="caution">
    <text evidence="3">The sequence shown here is derived from an EMBL/GenBank/DDBJ whole genome shotgun (WGS) entry which is preliminary data.</text>
</comment>
<feature type="region of interest" description="Disordered" evidence="1">
    <location>
        <begin position="259"/>
        <end position="279"/>
    </location>
</feature>
<gene>
    <name evidence="3" type="ORF">RIL96_09015</name>
</gene>
<reference evidence="3 4" key="1">
    <citation type="submission" date="2023-09" db="EMBL/GenBank/DDBJ databases">
        <title>Description of three actinobacteria isolated from air of manufacturing shop in a pharmaceutical factory.</title>
        <authorList>
            <person name="Zhang D.-F."/>
        </authorList>
    </citation>
    <scope>NUCLEOTIDE SEQUENCE [LARGE SCALE GENOMIC DNA]</scope>
    <source>
        <strain evidence="3 4">LY-0111</strain>
    </source>
</reference>
<evidence type="ECO:0000259" key="2">
    <source>
        <dbReference type="Pfam" id="PF00561"/>
    </source>
</evidence>